<evidence type="ECO:0000256" key="7">
    <source>
        <dbReference type="ARBA" id="ARBA00022737"/>
    </source>
</evidence>
<evidence type="ECO:0000259" key="15">
    <source>
        <dbReference type="PROSITE" id="PS50023"/>
    </source>
</evidence>
<feature type="domain" description="LIM zinc-binding" evidence="15">
    <location>
        <begin position="142"/>
        <end position="202"/>
    </location>
</feature>
<dbReference type="InterPro" id="IPR001781">
    <property type="entry name" value="Znf_LIM"/>
</dbReference>
<keyword evidence="17" id="KW-1185">Reference proteome</keyword>
<dbReference type="PROSITE" id="PS00478">
    <property type="entry name" value="LIM_DOMAIN_1"/>
    <property type="match status" value="1"/>
</dbReference>
<keyword evidence="5" id="KW-0963">Cytoplasm</keyword>
<dbReference type="PANTHER" id="PTHR24207">
    <property type="entry name" value="ZYX102 PROTEIN"/>
    <property type="match status" value="1"/>
</dbReference>
<evidence type="ECO:0000256" key="14">
    <source>
        <dbReference type="SAM" id="MobiDB-lite"/>
    </source>
</evidence>
<evidence type="ECO:0000256" key="3">
    <source>
        <dbReference type="ARBA" id="ARBA00004496"/>
    </source>
</evidence>
<dbReference type="EMBL" id="QXTE01000889">
    <property type="protein sequence ID" value="TFJ96001.1"/>
    <property type="molecule type" value="Genomic_DNA"/>
</dbReference>
<evidence type="ECO:0000313" key="16">
    <source>
        <dbReference type="EMBL" id="TFJ96001.1"/>
    </source>
</evidence>
<proteinExistence type="inferred from homology"/>
<dbReference type="STRING" id="55544.A0A4D9DHT3"/>
<dbReference type="OrthoDB" id="25414at2759"/>
<dbReference type="GO" id="GO:0005737">
    <property type="term" value="C:cytoplasm"/>
    <property type="evidence" value="ECO:0007669"/>
    <property type="project" value="UniProtKB-SubCell"/>
</dbReference>
<dbReference type="GO" id="GO:0005634">
    <property type="term" value="C:nucleus"/>
    <property type="evidence" value="ECO:0007669"/>
    <property type="project" value="UniProtKB-SubCell"/>
</dbReference>
<dbReference type="FunFam" id="2.10.110.10:FF:000047">
    <property type="entry name" value="lipoma-preferred partner isoform X1"/>
    <property type="match status" value="1"/>
</dbReference>
<evidence type="ECO:0000256" key="1">
    <source>
        <dbReference type="ARBA" id="ARBA00004123"/>
    </source>
</evidence>
<comment type="caution">
    <text evidence="16">The sequence shown here is derived from an EMBL/GenBank/DDBJ whole genome shotgun (WGS) entry which is preliminary data.</text>
</comment>
<evidence type="ECO:0000256" key="6">
    <source>
        <dbReference type="ARBA" id="ARBA00022723"/>
    </source>
</evidence>
<keyword evidence="11 13" id="KW-0440">LIM domain</keyword>
<sequence length="281" mass="30050">MSVPGYQPAGPGSLPSRSLPSGFGAPAGSERHYPAPPGVKDEPGAPWGGPPSAGRGYHMQVGEGGTGAPGDWGDGTELGVPGRCARCGENVVGDGTGCVAMDQVFHVPCFTCTSCHARLRGQPFYAMERRAYCEACYVVTLEKCSRCSKPILDRILRAMGKAYHPQCFTCVVCHHCLDGVPFTVDATSQVHCIEDFHRKFAPRCSVCGNAIMPEPGQEETVRIVALDRSFHIGCYKCEECGLLLSSEGEGRGCYPLDGHILCKSCSARRIQELSSKITTDC</sequence>
<dbReference type="GO" id="GO:0001725">
    <property type="term" value="C:stress fiber"/>
    <property type="evidence" value="ECO:0007669"/>
    <property type="project" value="TreeGrafter"/>
</dbReference>
<evidence type="ECO:0000256" key="11">
    <source>
        <dbReference type="ARBA" id="ARBA00023038"/>
    </source>
</evidence>
<evidence type="ECO:0000256" key="12">
    <source>
        <dbReference type="ARBA" id="ARBA00023242"/>
    </source>
</evidence>
<evidence type="ECO:0000313" key="17">
    <source>
        <dbReference type="Proteomes" id="UP000297703"/>
    </source>
</evidence>
<dbReference type="FunFam" id="2.10.110.10:FF:000042">
    <property type="entry name" value="lipoma-preferred partner isoform X1"/>
    <property type="match status" value="1"/>
</dbReference>
<dbReference type="AlphaFoldDB" id="A0A4D9DHT3"/>
<keyword evidence="8 13" id="KW-0862">Zinc</keyword>
<keyword evidence="12" id="KW-0539">Nucleus</keyword>
<dbReference type="GO" id="GO:0005925">
    <property type="term" value="C:focal adhesion"/>
    <property type="evidence" value="ECO:0007669"/>
    <property type="project" value="TreeGrafter"/>
</dbReference>
<gene>
    <name evidence="16" type="ORF">DR999_PMT22255</name>
</gene>
<dbReference type="CDD" id="cd09357">
    <property type="entry name" value="LIM3_Zyxin_like"/>
    <property type="match status" value="1"/>
</dbReference>
<comment type="subcellular location">
    <subcellularLocation>
        <location evidence="2">Cell junction</location>
    </subcellularLocation>
    <subcellularLocation>
        <location evidence="3">Cytoplasm</location>
    </subcellularLocation>
    <subcellularLocation>
        <location evidence="1">Nucleus</location>
    </subcellularLocation>
</comment>
<dbReference type="Pfam" id="PF00412">
    <property type="entry name" value="LIM"/>
    <property type="match status" value="3"/>
</dbReference>
<feature type="compositionally biased region" description="Gly residues" evidence="14">
    <location>
        <begin position="62"/>
        <end position="73"/>
    </location>
</feature>
<keyword evidence="9" id="KW-0130">Cell adhesion</keyword>
<name>A0A4D9DHT3_9SAUR</name>
<evidence type="ECO:0000256" key="2">
    <source>
        <dbReference type="ARBA" id="ARBA00004282"/>
    </source>
</evidence>
<feature type="domain" description="LIM zinc-binding" evidence="15">
    <location>
        <begin position="205"/>
        <end position="272"/>
    </location>
</feature>
<dbReference type="SMART" id="SM00132">
    <property type="entry name" value="LIM"/>
    <property type="match status" value="3"/>
</dbReference>
<dbReference type="CDD" id="cd09350">
    <property type="entry name" value="LIM1_TRIP6"/>
    <property type="match status" value="1"/>
</dbReference>
<evidence type="ECO:0000256" key="4">
    <source>
        <dbReference type="ARBA" id="ARBA00009611"/>
    </source>
</evidence>
<reference evidence="16 17" key="2">
    <citation type="submission" date="2019-04" db="EMBL/GenBank/DDBJ databases">
        <title>The genome sequence of big-headed turtle.</title>
        <authorList>
            <person name="Gong S."/>
        </authorList>
    </citation>
    <scope>NUCLEOTIDE SEQUENCE [LARGE SCALE GENOMIC DNA]</scope>
    <source>
        <strain evidence="16">DO16091913</strain>
        <tissue evidence="16">Muscle</tissue>
    </source>
</reference>
<feature type="region of interest" description="Disordered" evidence="14">
    <location>
        <begin position="1"/>
        <end position="73"/>
    </location>
</feature>
<evidence type="ECO:0000256" key="5">
    <source>
        <dbReference type="ARBA" id="ARBA00022490"/>
    </source>
</evidence>
<feature type="domain" description="LIM zinc-binding" evidence="15">
    <location>
        <begin position="82"/>
        <end position="141"/>
    </location>
</feature>
<feature type="compositionally biased region" description="Low complexity" evidence="14">
    <location>
        <begin position="8"/>
        <end position="24"/>
    </location>
</feature>
<dbReference type="SUPFAM" id="SSF57716">
    <property type="entry name" value="Glucocorticoid receptor-like (DNA-binding domain)"/>
    <property type="match status" value="4"/>
</dbReference>
<keyword evidence="7" id="KW-0677">Repeat</keyword>
<dbReference type="GO" id="GO:0098609">
    <property type="term" value="P:cell-cell adhesion"/>
    <property type="evidence" value="ECO:0007669"/>
    <property type="project" value="TreeGrafter"/>
</dbReference>
<dbReference type="PANTHER" id="PTHR24207:SF0">
    <property type="entry name" value="LIPOMA-PREFERRED PARTNER"/>
    <property type="match status" value="1"/>
</dbReference>
<evidence type="ECO:0000256" key="13">
    <source>
        <dbReference type="PROSITE-ProRule" id="PRU00125"/>
    </source>
</evidence>
<dbReference type="GO" id="GO:0046872">
    <property type="term" value="F:metal ion binding"/>
    <property type="evidence" value="ECO:0007669"/>
    <property type="project" value="UniProtKB-KW"/>
</dbReference>
<dbReference type="PROSITE" id="PS50023">
    <property type="entry name" value="LIM_DOMAIN_2"/>
    <property type="match status" value="3"/>
</dbReference>
<keyword evidence="6 13" id="KW-0479">Metal-binding</keyword>
<dbReference type="FunFam" id="2.10.110.10:FF:000027">
    <property type="entry name" value="lipoma-preferred partner isoform X1"/>
    <property type="match status" value="1"/>
</dbReference>
<reference evidence="16 17" key="1">
    <citation type="submission" date="2019-04" db="EMBL/GenBank/DDBJ databases">
        <title>Draft genome of the big-headed turtle Platysternon megacephalum.</title>
        <authorList>
            <person name="Gong S."/>
        </authorList>
    </citation>
    <scope>NUCLEOTIDE SEQUENCE [LARGE SCALE GENOMIC DNA]</scope>
    <source>
        <strain evidence="16">DO16091913</strain>
        <tissue evidence="16">Muscle</tissue>
    </source>
</reference>
<dbReference type="Proteomes" id="UP000297703">
    <property type="component" value="Unassembled WGS sequence"/>
</dbReference>
<comment type="similarity">
    <text evidence="4">Belongs to the zyxin/ajuba family.</text>
</comment>
<evidence type="ECO:0000256" key="9">
    <source>
        <dbReference type="ARBA" id="ARBA00022889"/>
    </source>
</evidence>
<protein>
    <submittedName>
        <fullName evidence="16">PAB-dependent poly(A)-specific ribonuclease subunit 3-like</fullName>
    </submittedName>
</protein>
<dbReference type="Gene3D" id="2.10.110.10">
    <property type="entry name" value="Cysteine Rich Protein"/>
    <property type="match status" value="3"/>
</dbReference>
<keyword evidence="10" id="KW-0965">Cell junction</keyword>
<evidence type="ECO:0000256" key="8">
    <source>
        <dbReference type="ARBA" id="ARBA00022833"/>
    </source>
</evidence>
<feature type="compositionally biased region" description="Basic and acidic residues" evidence="14">
    <location>
        <begin position="29"/>
        <end position="43"/>
    </location>
</feature>
<organism evidence="16 17">
    <name type="scientific">Platysternon megacephalum</name>
    <name type="common">big-headed turtle</name>
    <dbReference type="NCBI Taxonomy" id="55544"/>
    <lineage>
        <taxon>Eukaryota</taxon>
        <taxon>Metazoa</taxon>
        <taxon>Chordata</taxon>
        <taxon>Craniata</taxon>
        <taxon>Vertebrata</taxon>
        <taxon>Euteleostomi</taxon>
        <taxon>Archelosauria</taxon>
        <taxon>Testudinata</taxon>
        <taxon>Testudines</taxon>
        <taxon>Cryptodira</taxon>
        <taxon>Durocryptodira</taxon>
        <taxon>Testudinoidea</taxon>
        <taxon>Platysternidae</taxon>
        <taxon>Platysternon</taxon>
    </lineage>
</organism>
<evidence type="ECO:0000256" key="10">
    <source>
        <dbReference type="ARBA" id="ARBA00022949"/>
    </source>
</evidence>
<accession>A0A4D9DHT3</accession>